<keyword evidence="5" id="KW-0010">Activator</keyword>
<dbReference type="InterPro" id="IPR036955">
    <property type="entry name" value="AP2/ERF_dom_sf"/>
</dbReference>
<comment type="caution">
    <text evidence="10">The sequence shown here is derived from an EMBL/GenBank/DDBJ whole genome shotgun (WGS) entry which is preliminary data.</text>
</comment>
<dbReference type="GO" id="GO:0009873">
    <property type="term" value="P:ethylene-activated signaling pathway"/>
    <property type="evidence" value="ECO:0007669"/>
    <property type="project" value="UniProtKB-KW"/>
</dbReference>
<dbReference type="Gene3D" id="3.30.730.10">
    <property type="entry name" value="AP2/ERF domain"/>
    <property type="match status" value="1"/>
</dbReference>
<dbReference type="PANTHER" id="PTHR31657:SF19">
    <property type="entry name" value="ETHYLENE-RESPONSIVE TRANSCRIPTION FACTOR ERF053"/>
    <property type="match status" value="1"/>
</dbReference>
<dbReference type="GO" id="GO:0003700">
    <property type="term" value="F:DNA-binding transcription factor activity"/>
    <property type="evidence" value="ECO:0007669"/>
    <property type="project" value="InterPro"/>
</dbReference>
<dbReference type="Pfam" id="PF00847">
    <property type="entry name" value="AP2"/>
    <property type="match status" value="1"/>
</dbReference>
<keyword evidence="3" id="KW-0805">Transcription regulation</keyword>
<dbReference type="PRINTS" id="PR00367">
    <property type="entry name" value="ETHRSPELEMNT"/>
</dbReference>
<evidence type="ECO:0000256" key="1">
    <source>
        <dbReference type="ARBA" id="ARBA00004123"/>
    </source>
</evidence>
<organism evidence="10 11">
    <name type="scientific">Zostera marina</name>
    <name type="common">Eelgrass</name>
    <dbReference type="NCBI Taxonomy" id="29655"/>
    <lineage>
        <taxon>Eukaryota</taxon>
        <taxon>Viridiplantae</taxon>
        <taxon>Streptophyta</taxon>
        <taxon>Embryophyta</taxon>
        <taxon>Tracheophyta</taxon>
        <taxon>Spermatophyta</taxon>
        <taxon>Magnoliopsida</taxon>
        <taxon>Liliopsida</taxon>
        <taxon>Zosteraceae</taxon>
        <taxon>Zostera</taxon>
    </lineage>
</organism>
<name>A0A0K9NTC7_ZOSMR</name>
<dbReference type="InterPro" id="IPR051758">
    <property type="entry name" value="ERF/AP2-like"/>
</dbReference>
<dbReference type="CDD" id="cd00018">
    <property type="entry name" value="AP2"/>
    <property type="match status" value="1"/>
</dbReference>
<dbReference type="AlphaFoldDB" id="A0A0K9NTC7"/>
<evidence type="ECO:0000313" key="10">
    <source>
        <dbReference type="EMBL" id="KMZ60051.1"/>
    </source>
</evidence>
<evidence type="ECO:0000256" key="7">
    <source>
        <dbReference type="ARBA" id="ARBA00023242"/>
    </source>
</evidence>
<evidence type="ECO:0000313" key="11">
    <source>
        <dbReference type="Proteomes" id="UP000036987"/>
    </source>
</evidence>
<dbReference type="InterPro" id="IPR016177">
    <property type="entry name" value="DNA-bd_dom_sf"/>
</dbReference>
<dbReference type="Proteomes" id="UP000036987">
    <property type="component" value="Unassembled WGS sequence"/>
</dbReference>
<dbReference type="PROSITE" id="PS51032">
    <property type="entry name" value="AP2_ERF"/>
    <property type="match status" value="1"/>
</dbReference>
<evidence type="ECO:0000256" key="3">
    <source>
        <dbReference type="ARBA" id="ARBA00023015"/>
    </source>
</evidence>
<sequence>MELPKKDVLVKSCQSPGVNQNYRPILPFDQMISFGGEHNMNGNKSDELLRHWREAVNPISSPKWSSSSEKNVYRGVRRRRWGKWISEIRLPRSKSRVWLGTFDTAEEAALAYDREALRLRGETAHLNFPEIINVGRDSNPTETSTIGRLKDKDYVTTEVQNQSPMMTDFENEIERVLEEEAWVSAWGPGSSVWDNIGELP</sequence>
<dbReference type="GO" id="GO:0005634">
    <property type="term" value="C:nucleus"/>
    <property type="evidence" value="ECO:0000318"/>
    <property type="project" value="GO_Central"/>
</dbReference>
<evidence type="ECO:0000259" key="9">
    <source>
        <dbReference type="PROSITE" id="PS51032"/>
    </source>
</evidence>
<keyword evidence="2" id="KW-0936">Ethylene signaling pathway</keyword>
<dbReference type="EMBL" id="LFYR01001661">
    <property type="protein sequence ID" value="KMZ60051.1"/>
    <property type="molecule type" value="Genomic_DNA"/>
</dbReference>
<protein>
    <submittedName>
        <fullName evidence="10">Ethylene-responsive transcription factor 4</fullName>
    </submittedName>
</protein>
<evidence type="ECO:0000256" key="5">
    <source>
        <dbReference type="ARBA" id="ARBA00023159"/>
    </source>
</evidence>
<dbReference type="GO" id="GO:0000976">
    <property type="term" value="F:transcription cis-regulatory region binding"/>
    <property type="evidence" value="ECO:0007669"/>
    <property type="project" value="UniProtKB-ARBA"/>
</dbReference>
<dbReference type="FunFam" id="3.30.730.10:FF:000001">
    <property type="entry name" value="Ethylene-responsive transcription factor 2"/>
    <property type="match status" value="1"/>
</dbReference>
<keyword evidence="4" id="KW-0238">DNA-binding</keyword>
<dbReference type="PANTHER" id="PTHR31657">
    <property type="entry name" value="ETHYLENE-RESPONSIVE TRANSCRIPTION FACTOR ERF061"/>
    <property type="match status" value="1"/>
</dbReference>
<gene>
    <name evidence="10" type="ORF">ZOSMA_61G00240</name>
</gene>
<accession>A0A0K9NTC7</accession>
<evidence type="ECO:0000256" key="4">
    <source>
        <dbReference type="ARBA" id="ARBA00023125"/>
    </source>
</evidence>
<keyword evidence="7" id="KW-0539">Nucleus</keyword>
<dbReference type="SMART" id="SM00380">
    <property type="entry name" value="AP2"/>
    <property type="match status" value="1"/>
</dbReference>
<evidence type="ECO:0000256" key="8">
    <source>
        <dbReference type="ARBA" id="ARBA00024343"/>
    </source>
</evidence>
<evidence type="ECO:0000256" key="2">
    <source>
        <dbReference type="ARBA" id="ARBA00022745"/>
    </source>
</evidence>
<proteinExistence type="inferred from homology"/>
<keyword evidence="11" id="KW-1185">Reference proteome</keyword>
<dbReference type="SUPFAM" id="SSF54171">
    <property type="entry name" value="DNA-binding domain"/>
    <property type="match status" value="1"/>
</dbReference>
<keyword evidence="6" id="KW-0804">Transcription</keyword>
<dbReference type="OrthoDB" id="550883at2759"/>
<dbReference type="InterPro" id="IPR001471">
    <property type="entry name" value="AP2/ERF_dom"/>
</dbReference>
<comment type="similarity">
    <text evidence="8">Belongs to the AP2/ERF transcription factor family. ERF subfamily.</text>
</comment>
<reference evidence="11" key="1">
    <citation type="journal article" date="2016" name="Nature">
        <title>The genome of the seagrass Zostera marina reveals angiosperm adaptation to the sea.</title>
        <authorList>
            <person name="Olsen J.L."/>
            <person name="Rouze P."/>
            <person name="Verhelst B."/>
            <person name="Lin Y.-C."/>
            <person name="Bayer T."/>
            <person name="Collen J."/>
            <person name="Dattolo E."/>
            <person name="De Paoli E."/>
            <person name="Dittami S."/>
            <person name="Maumus F."/>
            <person name="Michel G."/>
            <person name="Kersting A."/>
            <person name="Lauritano C."/>
            <person name="Lohaus R."/>
            <person name="Toepel M."/>
            <person name="Tonon T."/>
            <person name="Vanneste K."/>
            <person name="Amirebrahimi M."/>
            <person name="Brakel J."/>
            <person name="Bostroem C."/>
            <person name="Chovatia M."/>
            <person name="Grimwood J."/>
            <person name="Jenkins J.W."/>
            <person name="Jueterbock A."/>
            <person name="Mraz A."/>
            <person name="Stam W.T."/>
            <person name="Tice H."/>
            <person name="Bornberg-Bauer E."/>
            <person name="Green P.J."/>
            <person name="Pearson G.A."/>
            <person name="Procaccini G."/>
            <person name="Duarte C.M."/>
            <person name="Schmutz J."/>
            <person name="Reusch T.B.H."/>
            <person name="Van de Peer Y."/>
        </authorList>
    </citation>
    <scope>NUCLEOTIDE SEQUENCE [LARGE SCALE GENOMIC DNA]</scope>
    <source>
        <strain evidence="11">cv. Finnish</strain>
    </source>
</reference>
<evidence type="ECO:0000256" key="6">
    <source>
        <dbReference type="ARBA" id="ARBA00023163"/>
    </source>
</evidence>
<feature type="domain" description="AP2/ERF" evidence="9">
    <location>
        <begin position="72"/>
        <end position="129"/>
    </location>
</feature>
<comment type="subcellular location">
    <subcellularLocation>
        <location evidence="1">Nucleus</location>
    </subcellularLocation>
</comment>